<dbReference type="Proteomes" id="UP000323824">
    <property type="component" value="Chromosome"/>
</dbReference>
<evidence type="ECO:0000313" key="2">
    <source>
        <dbReference type="Proteomes" id="UP000323824"/>
    </source>
</evidence>
<proteinExistence type="predicted"/>
<gene>
    <name evidence="1" type="ORF">EW093_16940</name>
</gene>
<dbReference type="RefSeq" id="WP_149569530.1">
    <property type="nucleotide sequence ID" value="NZ_CP035807.1"/>
</dbReference>
<dbReference type="EMBL" id="CP035807">
    <property type="protein sequence ID" value="QEN06304.1"/>
    <property type="molecule type" value="Genomic_DNA"/>
</dbReference>
<keyword evidence="2" id="KW-1185">Reference proteome</keyword>
<protein>
    <recommendedName>
        <fullName evidence="3">SH3 domain-containing protein</fullName>
    </recommendedName>
</protein>
<accession>A0A5C1QID9</accession>
<dbReference type="PROSITE" id="PS51257">
    <property type="entry name" value="PROKAR_LIPOPROTEIN"/>
    <property type="match status" value="1"/>
</dbReference>
<dbReference type="AlphaFoldDB" id="A0A5C1QID9"/>
<organism evidence="1 2">
    <name type="scientific">Thiospirochaeta perfilievii</name>
    <dbReference type="NCBI Taxonomy" id="252967"/>
    <lineage>
        <taxon>Bacteria</taxon>
        <taxon>Pseudomonadati</taxon>
        <taxon>Spirochaetota</taxon>
        <taxon>Spirochaetia</taxon>
        <taxon>Spirochaetales</taxon>
        <taxon>Spirochaetaceae</taxon>
        <taxon>Thiospirochaeta</taxon>
    </lineage>
</organism>
<evidence type="ECO:0008006" key="3">
    <source>
        <dbReference type="Google" id="ProtNLM"/>
    </source>
</evidence>
<reference evidence="1 2" key="1">
    <citation type="submission" date="2019-02" db="EMBL/GenBank/DDBJ databases">
        <authorList>
            <person name="Fomenkov A."/>
            <person name="Dubinina G."/>
            <person name="Grabovich M."/>
            <person name="Vincze T."/>
            <person name="Roberts R.J."/>
        </authorList>
    </citation>
    <scope>NUCLEOTIDE SEQUENCE [LARGE SCALE GENOMIC DNA]</scope>
    <source>
        <strain evidence="1 2">P</strain>
    </source>
</reference>
<sequence length="122" mass="13969">MKKLLIILTLFSIISCKKEVLEIDINLPETSVVSSNSRWGVVKYPYIRVRKSPDEEDAISSAFRQGDIVKIIKSSEYSTTEQGEDIYWFYTVLDDVEGWVRGSNLSIYESKEQASTASKMFK</sequence>
<name>A0A5C1QID9_9SPIO</name>
<reference evidence="1 2" key="2">
    <citation type="submission" date="2019-09" db="EMBL/GenBank/DDBJ databases">
        <title>Complete Genome Sequence and Methylome Analysis of free living Spirochaetas.</title>
        <authorList>
            <person name="Leshcheva N."/>
            <person name="Mikheeva N."/>
        </authorList>
    </citation>
    <scope>NUCLEOTIDE SEQUENCE [LARGE SCALE GENOMIC DNA]</scope>
    <source>
        <strain evidence="1 2">P</strain>
    </source>
</reference>
<evidence type="ECO:0000313" key="1">
    <source>
        <dbReference type="EMBL" id="QEN06304.1"/>
    </source>
</evidence>
<dbReference type="KEGG" id="sper:EW093_16940"/>
<dbReference type="Gene3D" id="2.30.30.40">
    <property type="entry name" value="SH3 Domains"/>
    <property type="match status" value="1"/>
</dbReference>